<dbReference type="EMBL" id="FN653015">
    <property type="protein sequence ID" value="CBY20770.1"/>
    <property type="molecule type" value="Genomic_DNA"/>
</dbReference>
<protein>
    <submittedName>
        <fullName evidence="2">Uncharacterized protein</fullName>
    </submittedName>
</protein>
<evidence type="ECO:0000313" key="2">
    <source>
        <dbReference type="EMBL" id="CBY20770.1"/>
    </source>
</evidence>
<evidence type="ECO:0000313" key="3">
    <source>
        <dbReference type="Proteomes" id="UP000001307"/>
    </source>
</evidence>
<sequence length="80" mass="8920">MGLPHHVFGGANRPHGQTSEAYNCATQSTCGKFVAGGNPVNNYHSQEFWARRRFSVNGAAFFMVAFVFLGWFWRGPLGMH</sequence>
<evidence type="ECO:0000256" key="1">
    <source>
        <dbReference type="SAM" id="Phobius"/>
    </source>
</evidence>
<dbReference type="InParanoid" id="E4WPV0"/>
<keyword evidence="1" id="KW-1133">Transmembrane helix</keyword>
<keyword evidence="3" id="KW-1185">Reference proteome</keyword>
<keyword evidence="1" id="KW-0472">Membrane</keyword>
<organism evidence="2">
    <name type="scientific">Oikopleura dioica</name>
    <name type="common">Tunicate</name>
    <dbReference type="NCBI Taxonomy" id="34765"/>
    <lineage>
        <taxon>Eukaryota</taxon>
        <taxon>Metazoa</taxon>
        <taxon>Chordata</taxon>
        <taxon>Tunicata</taxon>
        <taxon>Appendicularia</taxon>
        <taxon>Copelata</taxon>
        <taxon>Oikopleuridae</taxon>
        <taxon>Oikopleura</taxon>
    </lineage>
</organism>
<dbReference type="Proteomes" id="UP000001307">
    <property type="component" value="Unassembled WGS sequence"/>
</dbReference>
<keyword evidence="1" id="KW-0812">Transmembrane</keyword>
<gene>
    <name evidence="2" type="ORF">GSOID_T00000774001</name>
</gene>
<reference evidence="2" key="1">
    <citation type="journal article" date="2010" name="Science">
        <title>Plasticity of animal genome architecture unmasked by rapid evolution of a pelagic tunicate.</title>
        <authorList>
            <person name="Denoeud F."/>
            <person name="Henriet S."/>
            <person name="Mungpakdee S."/>
            <person name="Aury J.M."/>
            <person name="Da Silva C."/>
            <person name="Brinkmann H."/>
            <person name="Mikhaleva J."/>
            <person name="Olsen L.C."/>
            <person name="Jubin C."/>
            <person name="Canestro C."/>
            <person name="Bouquet J.M."/>
            <person name="Danks G."/>
            <person name="Poulain J."/>
            <person name="Campsteijn C."/>
            <person name="Adamski M."/>
            <person name="Cross I."/>
            <person name="Yadetie F."/>
            <person name="Muffato M."/>
            <person name="Louis A."/>
            <person name="Butcher S."/>
            <person name="Tsagkogeorga G."/>
            <person name="Konrad A."/>
            <person name="Singh S."/>
            <person name="Jensen M.F."/>
            <person name="Cong E.H."/>
            <person name="Eikeseth-Otteraa H."/>
            <person name="Noel B."/>
            <person name="Anthouard V."/>
            <person name="Porcel B.M."/>
            <person name="Kachouri-Lafond R."/>
            <person name="Nishino A."/>
            <person name="Ugolini M."/>
            <person name="Chourrout P."/>
            <person name="Nishida H."/>
            <person name="Aasland R."/>
            <person name="Huzurbazar S."/>
            <person name="Westhof E."/>
            <person name="Delsuc F."/>
            <person name="Lehrach H."/>
            <person name="Reinhardt R."/>
            <person name="Weissenbach J."/>
            <person name="Roy S.W."/>
            <person name="Artiguenave F."/>
            <person name="Postlethwait J.H."/>
            <person name="Manak J.R."/>
            <person name="Thompson E.M."/>
            <person name="Jaillon O."/>
            <person name="Du Pasquier L."/>
            <person name="Boudinot P."/>
            <person name="Liberles D.A."/>
            <person name="Volff J.N."/>
            <person name="Philippe H."/>
            <person name="Lenhard B."/>
            <person name="Roest Crollius H."/>
            <person name="Wincker P."/>
            <person name="Chourrout D."/>
        </authorList>
    </citation>
    <scope>NUCLEOTIDE SEQUENCE [LARGE SCALE GENOMIC DNA]</scope>
</reference>
<accession>E4WPV0</accession>
<proteinExistence type="predicted"/>
<feature type="transmembrane region" description="Helical" evidence="1">
    <location>
        <begin position="54"/>
        <end position="73"/>
    </location>
</feature>
<dbReference type="AlphaFoldDB" id="E4WPV0"/>
<name>E4WPV0_OIKDI</name>